<accession>A0A7J6QJZ1</accession>
<evidence type="ECO:0000313" key="6">
    <source>
        <dbReference type="Proteomes" id="UP000553632"/>
    </source>
</evidence>
<evidence type="ECO:0000256" key="1">
    <source>
        <dbReference type="SAM" id="Coils"/>
    </source>
</evidence>
<feature type="region of interest" description="Disordered" evidence="2">
    <location>
        <begin position="935"/>
        <end position="1005"/>
    </location>
</feature>
<feature type="domain" description="WDR36/Utp21 N-terminal" evidence="4">
    <location>
        <begin position="47"/>
        <end position="330"/>
    </location>
</feature>
<evidence type="ECO:0000313" key="5">
    <source>
        <dbReference type="EMBL" id="KAF4708603.1"/>
    </source>
</evidence>
<protein>
    <submittedName>
        <fullName evidence="5">WD repeat-containing protein 36</fullName>
    </submittedName>
</protein>
<dbReference type="Gene3D" id="2.130.10.10">
    <property type="entry name" value="YVTN repeat-like/Quinoprotein amine dehydrogenase"/>
    <property type="match status" value="2"/>
</dbReference>
<feature type="coiled-coil region" evidence="1">
    <location>
        <begin position="1426"/>
        <end position="1457"/>
    </location>
</feature>
<evidence type="ECO:0000259" key="3">
    <source>
        <dbReference type="Pfam" id="PF04192"/>
    </source>
</evidence>
<dbReference type="SUPFAM" id="SSF50978">
    <property type="entry name" value="WD40 repeat-like"/>
    <property type="match status" value="1"/>
</dbReference>
<name>A0A7J6QJZ1_PEROL</name>
<feature type="coiled-coil region" evidence="1">
    <location>
        <begin position="1069"/>
        <end position="1127"/>
    </location>
</feature>
<dbReference type="SUPFAM" id="SSF69322">
    <property type="entry name" value="Tricorn protease domain 2"/>
    <property type="match status" value="1"/>
</dbReference>
<sequence>MTKAAASEMTSIVSPRESGMLRTHRVVGVVCGPQSAAVTKVGSQTFVTAVTHKSWQVYDTESLDVRYIQPAAQETVTSVVAVGDTTVAGYSNGRIGAWHKMVPIAMSSEGHRGSVESLHLLGSTFLLSVGAGGNEVLLWTLPDSLTKPGGRIGGPARLNLGFEVTTATHVPTYVNKMLIGGRGGELELWNLKTHRKIHSFGCLSDDSAVTALAASPALDVVAIGFESGRICLVNCRTDQVVFTLGTTESRASGSVTGLTFRTDSGDHNGVLLSSTSEGDIFVWDLAEKILHSSIKGAHDGRSISTLVAVPGEPLVVSTGTDNAICVWIFDKPDGSLRLLRHRRGASQPISHVEVYGDLTNNAECNDLLISSGNRVGKMSLVQQKQNNVWSISNLTKATAGFGSRMKWRRPGDGSLGAILSLAGTRLRQYDWPNVITAHKDSASATVWSGYQQALVNRQLEIPDNKSEVVRVAVSDCGNYACCGMKNGEVHRFNLQSCLYRGLVTKHENAGGISILEFLSPTTILSASSKGRKLRLSTMGSGPQSANKLREISLPAGEGTTVTAAVNGALLAVAMTKGEGVLVVDLDSGRVVRRLDELKAPVTAMAWSHSGQLLTVADSDAKMVIYDLPTASVVDRVCFASPVLALCWSTGDAFLITTHSHTSKYGALHLWTNTKLLGGGEGAALSAVPREYVPIDEPEMEGVSEVEAGDEQNTAGAEVLSNPVSYLPQTRGAITLSDVPRTSWQYSLRLDEIKERNKPVAPPTKPESAPFFLPTVYDGAKPLFAPLEAATTATDEEPEKKRMRHEDIGDFSSALDSEFERKIVDRDWEGALEYLKKQTASGLNLCLSEVRDDNLRYAVEYFDAMAATGRDYDLIQVQLSLFLKFHADTLLESADEDLHAAVKELSKRLTSNFKTFDKDCSRLECLVRLLSGAQMGGSERRQDRANAADGVCGGSQQSRGFNTSGGAFRPAPPPQVGSSSPARPSSAMRSTGGSSSGTAASQRGSIFSGVAPGSRAGLGTGYVAPSATASTAAMDGFRVVDRPVTQQGLSGVRTAQSSSGRQVLDKSYYKAQLRNKINSLSSEIAQFNKEMTRIAEESQSYRQYQRRYQSLLEEVKGLEGELADYNLALDKQRISIRPEDLERQYITEEKNAFGREQIDNVFLEKKESEEGLARLEHELIEQQSHIEQQLSRLTPEQKREYEQLIGELQKINDASHELEASMEPMQQRLKVTGDRLEMDPSRRRMLALSKARDDLLQRKMELTDELEKVSLPLPKQKEMLMEKIKEDNQKMAELEATYEGMKEALERFRRNAAEISAALKRPSEGGEAEVDDEQQQKYKILFAKDAEMTAFLEEFPKFEEDERGVVKGLESNIKNLMIKIHKTIGRAKEVPSRARFEEMQGDLDFKGRQVEASETTGQRLELEVQQRREELQKISDLEHKVEEELAQAEESMAHYQAEIDNRFSCVDELRETRLRDMEVLAERKQKLGRDLPGLRDLVESAQLRLDGKRQTLSESTGHAALVELEEKLKKLEQTRYQLESSIQGNLQESDYHDENVHAMNMVDKINEMVKKQAHMVIPPGRAM</sequence>
<evidence type="ECO:0000259" key="4">
    <source>
        <dbReference type="Pfam" id="PF25171"/>
    </source>
</evidence>
<dbReference type="Proteomes" id="UP000553632">
    <property type="component" value="Unassembled WGS sequence"/>
</dbReference>
<dbReference type="GO" id="GO:0006364">
    <property type="term" value="P:rRNA processing"/>
    <property type="evidence" value="ECO:0007669"/>
    <property type="project" value="InterPro"/>
</dbReference>
<feature type="coiled-coil region" evidence="1">
    <location>
        <begin position="1244"/>
        <end position="1317"/>
    </location>
</feature>
<feature type="compositionally biased region" description="Low complexity" evidence="2">
    <location>
        <begin position="977"/>
        <end position="1004"/>
    </location>
</feature>
<dbReference type="GO" id="GO:0032040">
    <property type="term" value="C:small-subunit processome"/>
    <property type="evidence" value="ECO:0007669"/>
    <property type="project" value="InterPro"/>
</dbReference>
<dbReference type="PANTHER" id="PTHR22840:SF12">
    <property type="entry name" value="WD REPEAT-CONTAINING PROTEIN 36"/>
    <property type="match status" value="1"/>
</dbReference>
<dbReference type="PANTHER" id="PTHR22840">
    <property type="entry name" value="WD REPEAT-CONTAINING PROTEIN 36"/>
    <property type="match status" value="1"/>
</dbReference>
<feature type="domain" description="WDR36/Utp21 C-terminal" evidence="3">
    <location>
        <begin position="733"/>
        <end position="929"/>
    </location>
</feature>
<keyword evidence="1" id="KW-0175">Coiled coil</keyword>
<organism evidence="5 6">
    <name type="scientific">Perkinsus olseni</name>
    <name type="common">Perkinsus atlanticus</name>
    <dbReference type="NCBI Taxonomy" id="32597"/>
    <lineage>
        <taxon>Eukaryota</taxon>
        <taxon>Sar</taxon>
        <taxon>Alveolata</taxon>
        <taxon>Perkinsozoa</taxon>
        <taxon>Perkinsea</taxon>
        <taxon>Perkinsida</taxon>
        <taxon>Perkinsidae</taxon>
        <taxon>Perkinsus</taxon>
    </lineage>
</organism>
<dbReference type="InterPro" id="IPR036322">
    <property type="entry name" value="WD40_repeat_dom_sf"/>
</dbReference>
<dbReference type="InterPro" id="IPR007319">
    <property type="entry name" value="WDR36/Utp21_C"/>
</dbReference>
<dbReference type="EMBL" id="JABANO010032420">
    <property type="protein sequence ID" value="KAF4708603.1"/>
    <property type="molecule type" value="Genomic_DNA"/>
</dbReference>
<feature type="coiled-coil region" evidence="1">
    <location>
        <begin position="1157"/>
        <end position="1220"/>
    </location>
</feature>
<gene>
    <name evidence="5" type="primary">WDR36_3</name>
    <name evidence="5" type="ORF">FOZ63_026704</name>
</gene>
<proteinExistence type="predicted"/>
<dbReference type="GO" id="GO:0034388">
    <property type="term" value="C:Pwp2p-containing subcomplex of 90S preribosome"/>
    <property type="evidence" value="ECO:0007669"/>
    <property type="project" value="TreeGrafter"/>
</dbReference>
<keyword evidence="6" id="KW-1185">Reference proteome</keyword>
<dbReference type="Pfam" id="PF25168">
    <property type="entry name" value="Beta-prop_WDR36-Utp21_2nd"/>
    <property type="match status" value="1"/>
</dbReference>
<dbReference type="SMART" id="SM00320">
    <property type="entry name" value="WD40"/>
    <property type="match status" value="6"/>
</dbReference>
<evidence type="ECO:0000256" key="2">
    <source>
        <dbReference type="SAM" id="MobiDB-lite"/>
    </source>
</evidence>
<feature type="compositionally biased region" description="Polar residues" evidence="2">
    <location>
        <begin position="953"/>
        <end position="964"/>
    </location>
</feature>
<dbReference type="InterPro" id="IPR001680">
    <property type="entry name" value="WD40_rpt"/>
</dbReference>
<dbReference type="Pfam" id="PF25171">
    <property type="entry name" value="Beta-prop_WDR36-Utp21_1st"/>
    <property type="match status" value="1"/>
</dbReference>
<dbReference type="InterPro" id="IPR015943">
    <property type="entry name" value="WD40/YVTN_repeat-like_dom_sf"/>
</dbReference>
<dbReference type="Pfam" id="PF04192">
    <property type="entry name" value="Utp21"/>
    <property type="match status" value="1"/>
</dbReference>
<reference evidence="5 6" key="1">
    <citation type="submission" date="2020-04" db="EMBL/GenBank/DDBJ databases">
        <title>Perkinsus olseni comparative genomics.</title>
        <authorList>
            <person name="Bogema D.R."/>
        </authorList>
    </citation>
    <scope>NUCLEOTIDE SEQUENCE [LARGE SCALE GENOMIC DNA]</scope>
    <source>
        <strain evidence="5 6">ATCC PRA-207</strain>
    </source>
</reference>
<dbReference type="InterPro" id="IPR059157">
    <property type="entry name" value="WDR36-Utp21_N"/>
</dbReference>
<comment type="caution">
    <text evidence="5">The sequence shown here is derived from an EMBL/GenBank/DDBJ whole genome shotgun (WGS) entry which is preliminary data.</text>
</comment>